<evidence type="ECO:0000313" key="2">
    <source>
        <dbReference type="EMBL" id="KAF2497278.1"/>
    </source>
</evidence>
<organism evidence="2 3">
    <name type="scientific">Lophium mytilinum</name>
    <dbReference type="NCBI Taxonomy" id="390894"/>
    <lineage>
        <taxon>Eukaryota</taxon>
        <taxon>Fungi</taxon>
        <taxon>Dikarya</taxon>
        <taxon>Ascomycota</taxon>
        <taxon>Pezizomycotina</taxon>
        <taxon>Dothideomycetes</taxon>
        <taxon>Pleosporomycetidae</taxon>
        <taxon>Mytilinidiales</taxon>
        <taxon>Mytilinidiaceae</taxon>
        <taxon>Lophium</taxon>
    </lineage>
</organism>
<evidence type="ECO:0000256" key="1">
    <source>
        <dbReference type="SAM" id="MobiDB-lite"/>
    </source>
</evidence>
<dbReference type="EMBL" id="MU004187">
    <property type="protein sequence ID" value="KAF2497278.1"/>
    <property type="molecule type" value="Genomic_DNA"/>
</dbReference>
<reference evidence="2" key="1">
    <citation type="journal article" date="2020" name="Stud. Mycol.">
        <title>101 Dothideomycetes genomes: a test case for predicting lifestyles and emergence of pathogens.</title>
        <authorList>
            <person name="Haridas S."/>
            <person name="Albert R."/>
            <person name="Binder M."/>
            <person name="Bloem J."/>
            <person name="Labutti K."/>
            <person name="Salamov A."/>
            <person name="Andreopoulos B."/>
            <person name="Baker S."/>
            <person name="Barry K."/>
            <person name="Bills G."/>
            <person name="Bluhm B."/>
            <person name="Cannon C."/>
            <person name="Castanera R."/>
            <person name="Culley D."/>
            <person name="Daum C."/>
            <person name="Ezra D."/>
            <person name="Gonzalez J."/>
            <person name="Henrissat B."/>
            <person name="Kuo A."/>
            <person name="Liang C."/>
            <person name="Lipzen A."/>
            <person name="Lutzoni F."/>
            <person name="Magnuson J."/>
            <person name="Mondo S."/>
            <person name="Nolan M."/>
            <person name="Ohm R."/>
            <person name="Pangilinan J."/>
            <person name="Park H.-J."/>
            <person name="Ramirez L."/>
            <person name="Alfaro M."/>
            <person name="Sun H."/>
            <person name="Tritt A."/>
            <person name="Yoshinaga Y."/>
            <person name="Zwiers L.-H."/>
            <person name="Turgeon B."/>
            <person name="Goodwin S."/>
            <person name="Spatafora J."/>
            <person name="Crous P."/>
            <person name="Grigoriev I."/>
        </authorList>
    </citation>
    <scope>NUCLEOTIDE SEQUENCE</scope>
    <source>
        <strain evidence="2">CBS 269.34</strain>
    </source>
</reference>
<evidence type="ECO:0000313" key="3">
    <source>
        <dbReference type="Proteomes" id="UP000799750"/>
    </source>
</evidence>
<feature type="compositionally biased region" description="Basic and acidic residues" evidence="1">
    <location>
        <begin position="110"/>
        <end position="119"/>
    </location>
</feature>
<protein>
    <submittedName>
        <fullName evidence="2">Uncharacterized protein</fullName>
    </submittedName>
</protein>
<dbReference type="Proteomes" id="UP000799750">
    <property type="component" value="Unassembled WGS sequence"/>
</dbReference>
<dbReference type="OrthoDB" id="5408144at2759"/>
<keyword evidence="3" id="KW-1185">Reference proteome</keyword>
<feature type="region of interest" description="Disordered" evidence="1">
    <location>
        <begin position="1"/>
        <end position="46"/>
    </location>
</feature>
<proteinExistence type="predicted"/>
<accession>A0A6A6QXU6</accession>
<feature type="compositionally biased region" description="Basic residues" evidence="1">
    <location>
        <begin position="1"/>
        <end position="11"/>
    </location>
</feature>
<feature type="compositionally biased region" description="Polar residues" evidence="1">
    <location>
        <begin position="12"/>
        <end position="23"/>
    </location>
</feature>
<gene>
    <name evidence="2" type="ORF">BU16DRAFT_560585</name>
</gene>
<feature type="region of interest" description="Disordered" evidence="1">
    <location>
        <begin position="210"/>
        <end position="252"/>
    </location>
</feature>
<name>A0A6A6QXU6_9PEZI</name>
<feature type="region of interest" description="Disordered" evidence="1">
    <location>
        <begin position="62"/>
        <end position="179"/>
    </location>
</feature>
<sequence length="252" mass="27729">MPIRQRIKRALTRSSTSSDNPHLSKSKPDPNVYQPGEKMPPMKYRRPVAPEHKEKLEAFSFARAWRRKSGSSQYSPMGSRMPSRRNSTATRKSFQTSRLSMQAPRISMAKGEEGGVREGSEEEGDVTNVGLSRTHTHESSLRPRHSSVGGRRSQSRPRTGRGSASTKAGEAAFSPEDLELALNRSHLDEPIGPLEAFSPMDAHEEVLTEPVTQVPTPKDEADSPNLPKVELQAATPDSGKAGMRRTSIVSPH</sequence>
<dbReference type="AlphaFoldDB" id="A0A6A6QXU6"/>
<feature type="compositionally biased region" description="Polar residues" evidence="1">
    <location>
        <begin position="84"/>
        <end position="100"/>
    </location>
</feature>